<feature type="region of interest" description="Disordered" evidence="1">
    <location>
        <begin position="128"/>
        <end position="160"/>
    </location>
</feature>
<organism evidence="2 3">
    <name type="scientific">Modestobacter marinus</name>
    <dbReference type="NCBI Taxonomy" id="477641"/>
    <lineage>
        <taxon>Bacteria</taxon>
        <taxon>Bacillati</taxon>
        <taxon>Actinomycetota</taxon>
        <taxon>Actinomycetes</taxon>
        <taxon>Geodermatophilales</taxon>
        <taxon>Geodermatophilaceae</taxon>
        <taxon>Modestobacter</taxon>
    </lineage>
</organism>
<proteinExistence type="predicted"/>
<evidence type="ECO:0000313" key="2">
    <source>
        <dbReference type="EMBL" id="GGL83519.1"/>
    </source>
</evidence>
<protein>
    <submittedName>
        <fullName evidence="2">Uncharacterized protein</fullName>
    </submittedName>
</protein>
<evidence type="ECO:0000256" key="1">
    <source>
        <dbReference type="SAM" id="MobiDB-lite"/>
    </source>
</evidence>
<reference evidence="3" key="1">
    <citation type="journal article" date="2019" name="Int. J. Syst. Evol. Microbiol.">
        <title>The Global Catalogue of Microorganisms (GCM) 10K type strain sequencing project: providing services to taxonomists for standard genome sequencing and annotation.</title>
        <authorList>
            <consortium name="The Broad Institute Genomics Platform"/>
            <consortium name="The Broad Institute Genome Sequencing Center for Infectious Disease"/>
            <person name="Wu L."/>
            <person name="Ma J."/>
        </authorList>
    </citation>
    <scope>NUCLEOTIDE SEQUENCE [LARGE SCALE GENOMIC DNA]</scope>
    <source>
        <strain evidence="3">CGMCC 4.5581</strain>
    </source>
</reference>
<gene>
    <name evidence="2" type="ORF">GCM10011589_44950</name>
</gene>
<feature type="compositionally biased region" description="Low complexity" evidence="1">
    <location>
        <begin position="134"/>
        <end position="160"/>
    </location>
</feature>
<name>A0ABQ2GAL9_9ACTN</name>
<accession>A0ABQ2GAL9</accession>
<comment type="caution">
    <text evidence="2">The sequence shown here is derived from an EMBL/GenBank/DDBJ whole genome shotgun (WGS) entry which is preliminary data.</text>
</comment>
<evidence type="ECO:0000313" key="3">
    <source>
        <dbReference type="Proteomes" id="UP000648663"/>
    </source>
</evidence>
<sequence>MEERSPSDVLLALAQTPWAMDPADSASGRWQRGVCRSAGLAVELAQLEEPVELTAEVLAGRGTGAERDVRVARFEVDHATATAGNNESAERRLLAEVVRGGAAGIEKSGRRIQLSQARGAAAPAARAVSDQLNASSTTCSAPSPAPAARPCGPARAPRPR</sequence>
<dbReference type="EMBL" id="BMMI01000012">
    <property type="protein sequence ID" value="GGL83519.1"/>
    <property type="molecule type" value="Genomic_DNA"/>
</dbReference>
<keyword evidence="3" id="KW-1185">Reference proteome</keyword>
<dbReference type="Proteomes" id="UP000648663">
    <property type="component" value="Unassembled WGS sequence"/>
</dbReference>